<dbReference type="AlphaFoldDB" id="A0A1G2CY95"/>
<proteinExistence type="predicted"/>
<dbReference type="Proteomes" id="UP000177122">
    <property type="component" value="Unassembled WGS sequence"/>
</dbReference>
<evidence type="ECO:0000313" key="1">
    <source>
        <dbReference type="EMBL" id="OGZ06355.1"/>
    </source>
</evidence>
<dbReference type="EMBL" id="MHLI01000004">
    <property type="protein sequence ID" value="OGZ06355.1"/>
    <property type="molecule type" value="Genomic_DNA"/>
</dbReference>
<protein>
    <submittedName>
        <fullName evidence="1">Uncharacterized protein</fullName>
    </submittedName>
</protein>
<name>A0A1G2CY95_9BACT</name>
<evidence type="ECO:0000313" key="2">
    <source>
        <dbReference type="Proteomes" id="UP000177122"/>
    </source>
</evidence>
<sequence>MFLSLACALSLFGCGSVGLLTVDNKVNLSVGSMDTVIVRYEALAERVKAGEKVDRKSALLALGILDEKKVTVESLRRTDIQAYLFGGASIFAGDTNVIQLLDHMTGVRIPFIERKEHITLSSGVYVSTNESGYDFAIVLIFKDGFIRNADQIGVLAINRTSKRIIWNPASHIDGAPGRK</sequence>
<gene>
    <name evidence="1" type="ORF">A2845_00980</name>
</gene>
<reference evidence="1 2" key="1">
    <citation type="journal article" date="2016" name="Nat. Commun.">
        <title>Thousands of microbial genomes shed light on interconnected biogeochemical processes in an aquifer system.</title>
        <authorList>
            <person name="Anantharaman K."/>
            <person name="Brown C.T."/>
            <person name="Hug L.A."/>
            <person name="Sharon I."/>
            <person name="Castelle C.J."/>
            <person name="Probst A.J."/>
            <person name="Thomas B.C."/>
            <person name="Singh A."/>
            <person name="Wilkins M.J."/>
            <person name="Karaoz U."/>
            <person name="Brodie E.L."/>
            <person name="Williams K.H."/>
            <person name="Hubbard S.S."/>
            <person name="Banfield J.F."/>
        </authorList>
    </citation>
    <scope>NUCLEOTIDE SEQUENCE [LARGE SCALE GENOMIC DNA]</scope>
</reference>
<accession>A0A1G2CY95</accession>
<organism evidence="1 2">
    <name type="scientific">Candidatus Lloydbacteria bacterium RIFCSPHIGHO2_01_FULL_49_22</name>
    <dbReference type="NCBI Taxonomy" id="1798658"/>
    <lineage>
        <taxon>Bacteria</taxon>
        <taxon>Candidatus Lloydiibacteriota</taxon>
    </lineage>
</organism>
<comment type="caution">
    <text evidence="1">The sequence shown here is derived from an EMBL/GenBank/DDBJ whole genome shotgun (WGS) entry which is preliminary data.</text>
</comment>